<gene>
    <name evidence="1" type="ORF">HNAJ_LOCUS12379</name>
</gene>
<dbReference type="Proteomes" id="UP000278807">
    <property type="component" value="Unassembled WGS sequence"/>
</dbReference>
<protein>
    <submittedName>
        <fullName evidence="1">Uncharacterized protein</fullName>
    </submittedName>
</protein>
<sequence>MWLNHCLYDPSATSCGTHGMTISVWLSLQSVSKSRIRYIFNSGDAGDSEVSAVMDGHGWAIFTRGCLIGASVSMGSEDWSLILDSKTYSLVWNDFGLFFRMVFTIYCITPILRYKKFVENLYIEKEQTTGDNLDISRLKL</sequence>
<organism evidence="1 2">
    <name type="scientific">Rodentolepis nana</name>
    <name type="common">Dwarf tapeworm</name>
    <name type="synonym">Hymenolepis nana</name>
    <dbReference type="NCBI Taxonomy" id="102285"/>
    <lineage>
        <taxon>Eukaryota</taxon>
        <taxon>Metazoa</taxon>
        <taxon>Spiralia</taxon>
        <taxon>Lophotrochozoa</taxon>
        <taxon>Platyhelminthes</taxon>
        <taxon>Cestoda</taxon>
        <taxon>Eucestoda</taxon>
        <taxon>Cyclophyllidea</taxon>
        <taxon>Hymenolepididae</taxon>
        <taxon>Rodentolepis</taxon>
    </lineage>
</organism>
<name>A0A3P7TTN3_RODNA</name>
<dbReference type="AlphaFoldDB" id="A0A3P7TTN3"/>
<keyword evidence="2" id="KW-1185">Reference proteome</keyword>
<evidence type="ECO:0000313" key="1">
    <source>
        <dbReference type="EMBL" id="VDO12927.1"/>
    </source>
</evidence>
<proteinExistence type="predicted"/>
<dbReference type="OrthoDB" id="10034530at2759"/>
<accession>A0A3P7TTN3</accession>
<reference evidence="1 2" key="1">
    <citation type="submission" date="2018-11" db="EMBL/GenBank/DDBJ databases">
        <authorList>
            <consortium name="Pathogen Informatics"/>
        </authorList>
    </citation>
    <scope>NUCLEOTIDE SEQUENCE [LARGE SCALE GENOMIC DNA]</scope>
</reference>
<dbReference type="EMBL" id="UZAE01014259">
    <property type="protein sequence ID" value="VDO12927.1"/>
    <property type="molecule type" value="Genomic_DNA"/>
</dbReference>
<evidence type="ECO:0000313" key="2">
    <source>
        <dbReference type="Proteomes" id="UP000278807"/>
    </source>
</evidence>